<reference evidence="2" key="3">
    <citation type="journal article" date="2017" name="Nature">
        <title>Genome sequence of the progenitor of the wheat D genome Aegilops tauschii.</title>
        <authorList>
            <person name="Luo M.C."/>
            <person name="Gu Y.Q."/>
            <person name="Puiu D."/>
            <person name="Wang H."/>
            <person name="Twardziok S.O."/>
            <person name="Deal K.R."/>
            <person name="Huo N."/>
            <person name="Zhu T."/>
            <person name="Wang L."/>
            <person name="Wang Y."/>
            <person name="McGuire P.E."/>
            <person name="Liu S."/>
            <person name="Long H."/>
            <person name="Ramasamy R.K."/>
            <person name="Rodriguez J.C."/>
            <person name="Van S.L."/>
            <person name="Yuan L."/>
            <person name="Wang Z."/>
            <person name="Xia Z."/>
            <person name="Xiao L."/>
            <person name="Anderson O.D."/>
            <person name="Ouyang S."/>
            <person name="Liang Y."/>
            <person name="Zimin A.V."/>
            <person name="Pertea G."/>
            <person name="Qi P."/>
            <person name="Bennetzen J.L."/>
            <person name="Dai X."/>
            <person name="Dawson M.W."/>
            <person name="Muller H.G."/>
            <person name="Kugler K."/>
            <person name="Rivarola-Duarte L."/>
            <person name="Spannagl M."/>
            <person name="Mayer K.F.X."/>
            <person name="Lu F.H."/>
            <person name="Bevan M.W."/>
            <person name="Leroy P."/>
            <person name="Li P."/>
            <person name="You F.M."/>
            <person name="Sun Q."/>
            <person name="Liu Z."/>
            <person name="Lyons E."/>
            <person name="Wicker T."/>
            <person name="Salzberg S.L."/>
            <person name="Devos K.M."/>
            <person name="Dvorak J."/>
        </authorList>
    </citation>
    <scope>NUCLEOTIDE SEQUENCE [LARGE SCALE GENOMIC DNA]</scope>
    <source>
        <strain evidence="2">cv. AL8/78</strain>
    </source>
</reference>
<name>A0A453CQG9_AEGTS</name>
<organism evidence="2 3">
    <name type="scientific">Aegilops tauschii subsp. strangulata</name>
    <name type="common">Goatgrass</name>
    <dbReference type="NCBI Taxonomy" id="200361"/>
    <lineage>
        <taxon>Eukaryota</taxon>
        <taxon>Viridiplantae</taxon>
        <taxon>Streptophyta</taxon>
        <taxon>Embryophyta</taxon>
        <taxon>Tracheophyta</taxon>
        <taxon>Spermatophyta</taxon>
        <taxon>Magnoliopsida</taxon>
        <taxon>Liliopsida</taxon>
        <taxon>Poales</taxon>
        <taxon>Poaceae</taxon>
        <taxon>BOP clade</taxon>
        <taxon>Pooideae</taxon>
        <taxon>Triticodae</taxon>
        <taxon>Triticeae</taxon>
        <taxon>Triticinae</taxon>
        <taxon>Aegilops</taxon>
    </lineage>
</organism>
<feature type="region of interest" description="Disordered" evidence="1">
    <location>
        <begin position="1"/>
        <end position="41"/>
    </location>
</feature>
<reference evidence="2" key="4">
    <citation type="submission" date="2019-03" db="UniProtKB">
        <authorList>
            <consortium name="EnsemblPlants"/>
        </authorList>
    </citation>
    <scope>IDENTIFICATION</scope>
</reference>
<feature type="compositionally biased region" description="Basic residues" evidence="1">
    <location>
        <begin position="21"/>
        <end position="32"/>
    </location>
</feature>
<dbReference type="Gramene" id="AET2Gv20923800.66">
    <property type="protein sequence ID" value="AET2Gv20923800.66"/>
    <property type="gene ID" value="AET2Gv20923800"/>
</dbReference>
<proteinExistence type="predicted"/>
<keyword evidence="3" id="KW-1185">Reference proteome</keyword>
<reference evidence="3" key="2">
    <citation type="journal article" date="2017" name="Nat. Plants">
        <title>The Aegilops tauschii genome reveals multiple impacts of transposons.</title>
        <authorList>
            <person name="Zhao G."/>
            <person name="Zou C."/>
            <person name="Li K."/>
            <person name="Wang K."/>
            <person name="Li T."/>
            <person name="Gao L."/>
            <person name="Zhang X."/>
            <person name="Wang H."/>
            <person name="Yang Z."/>
            <person name="Liu X."/>
            <person name="Jiang W."/>
            <person name="Mao L."/>
            <person name="Kong X."/>
            <person name="Jiao Y."/>
            <person name="Jia J."/>
        </authorList>
    </citation>
    <scope>NUCLEOTIDE SEQUENCE [LARGE SCALE GENOMIC DNA]</scope>
    <source>
        <strain evidence="3">cv. AL8/78</strain>
    </source>
</reference>
<evidence type="ECO:0000256" key="1">
    <source>
        <dbReference type="SAM" id="MobiDB-lite"/>
    </source>
</evidence>
<dbReference type="AlphaFoldDB" id="A0A453CQG9"/>
<sequence>ACRHRRPRSSLPAAAMLRAGMPRRRPETRRRSSPPSSTRAGEVRVRAKVLVVVIARW</sequence>
<evidence type="ECO:0000313" key="3">
    <source>
        <dbReference type="Proteomes" id="UP000015105"/>
    </source>
</evidence>
<protein>
    <submittedName>
        <fullName evidence="2">Uncharacterized protein</fullName>
    </submittedName>
</protein>
<dbReference type="Proteomes" id="UP000015105">
    <property type="component" value="Chromosome 2D"/>
</dbReference>
<dbReference type="EnsemblPlants" id="AET2Gv20923800.66">
    <property type="protein sequence ID" value="AET2Gv20923800.66"/>
    <property type="gene ID" value="AET2Gv20923800"/>
</dbReference>
<reference evidence="2" key="5">
    <citation type="journal article" date="2021" name="G3 (Bethesda)">
        <title>Aegilops tauschii genome assembly Aet v5.0 features greater sequence contiguity and improved annotation.</title>
        <authorList>
            <person name="Wang L."/>
            <person name="Zhu T."/>
            <person name="Rodriguez J.C."/>
            <person name="Deal K.R."/>
            <person name="Dubcovsky J."/>
            <person name="McGuire P.E."/>
            <person name="Lux T."/>
            <person name="Spannagl M."/>
            <person name="Mayer K.F.X."/>
            <person name="Baldrich P."/>
            <person name="Meyers B.C."/>
            <person name="Huo N."/>
            <person name="Gu Y.Q."/>
            <person name="Zhou H."/>
            <person name="Devos K.M."/>
            <person name="Bennetzen J.L."/>
            <person name="Unver T."/>
            <person name="Budak H."/>
            <person name="Gulick P.J."/>
            <person name="Galiba G."/>
            <person name="Kalapos B."/>
            <person name="Nelson D.R."/>
            <person name="Li P."/>
            <person name="You F.M."/>
            <person name="Luo M.C."/>
            <person name="Dvorak J."/>
        </authorList>
    </citation>
    <scope>NUCLEOTIDE SEQUENCE [LARGE SCALE GENOMIC DNA]</scope>
    <source>
        <strain evidence="2">cv. AL8/78</strain>
    </source>
</reference>
<evidence type="ECO:0000313" key="2">
    <source>
        <dbReference type="EnsemblPlants" id="AET2Gv20923800.66"/>
    </source>
</evidence>
<accession>A0A453CQG9</accession>
<reference evidence="3" key="1">
    <citation type="journal article" date="2014" name="Science">
        <title>Ancient hybridizations among the ancestral genomes of bread wheat.</title>
        <authorList>
            <consortium name="International Wheat Genome Sequencing Consortium,"/>
            <person name="Marcussen T."/>
            <person name="Sandve S.R."/>
            <person name="Heier L."/>
            <person name="Spannagl M."/>
            <person name="Pfeifer M."/>
            <person name="Jakobsen K.S."/>
            <person name="Wulff B.B."/>
            <person name="Steuernagel B."/>
            <person name="Mayer K.F."/>
            <person name="Olsen O.A."/>
        </authorList>
    </citation>
    <scope>NUCLEOTIDE SEQUENCE [LARGE SCALE GENOMIC DNA]</scope>
    <source>
        <strain evidence="3">cv. AL8/78</strain>
    </source>
</reference>